<dbReference type="SUPFAM" id="SSF51197">
    <property type="entry name" value="Clavaminate synthase-like"/>
    <property type="match status" value="1"/>
</dbReference>
<dbReference type="OrthoDB" id="4518480at2"/>
<organism evidence="2 3">
    <name type="scientific">Streptomyces tateyamensis</name>
    <dbReference type="NCBI Taxonomy" id="565073"/>
    <lineage>
        <taxon>Bacteria</taxon>
        <taxon>Bacillati</taxon>
        <taxon>Actinomycetota</taxon>
        <taxon>Actinomycetes</taxon>
        <taxon>Kitasatosporales</taxon>
        <taxon>Streptomycetaceae</taxon>
        <taxon>Streptomyces</taxon>
    </lineage>
</organism>
<sequence>MTAPGRALPVVDFAGFAEHWNRRPCVVRGLDEFGTVDVYELYARIGAAVRAGTHRRPDDVKLFTAPPGPPDLGRLLPAAAEPDFAGYAARVSAELGRDWSFVLNSAQAFSPELYRLAREVLLRLRGTADGLPAGLSDCFLVGGSYATGPTRIHKDTADVFLYVAQGVKTMLLWPYEVLVDQAPPDSDPEHNFVPLKVTPDEIAAEPLRLTGGPGEVLYWPASYWHCAESDGRPSLSLHLATHRYRDLAPVWAGAFAGAGIGADLPPHWEVSERALGGETLMFGQQTAAAATSAVHQWSLARHSTANFQILPDLSPRSGSEPTARRARAVQRFPVSWAVDAGQPEELIVAANGLSLRVASQPATIELLTALASLEAGAALDLAPWSGPAGLLGDAGTVLAAAHAAGSVTLG</sequence>
<comment type="caution">
    <text evidence="2">The sequence shown here is derived from an EMBL/GenBank/DDBJ whole genome shotgun (WGS) entry which is preliminary data.</text>
</comment>
<dbReference type="RefSeq" id="WP_110666051.1">
    <property type="nucleotide sequence ID" value="NZ_PYBW01000015.1"/>
</dbReference>
<proteinExistence type="predicted"/>
<dbReference type="PROSITE" id="PS51184">
    <property type="entry name" value="JMJC"/>
    <property type="match status" value="1"/>
</dbReference>
<dbReference type="Gene3D" id="2.60.120.650">
    <property type="entry name" value="Cupin"/>
    <property type="match status" value="1"/>
</dbReference>
<accession>A0A2V4P9K4</accession>
<dbReference type="InterPro" id="IPR003347">
    <property type="entry name" value="JmjC_dom"/>
</dbReference>
<dbReference type="EMBL" id="PYBW01000015">
    <property type="protein sequence ID" value="PYC87411.1"/>
    <property type="molecule type" value="Genomic_DNA"/>
</dbReference>
<name>A0A2V4P9K4_9ACTN</name>
<keyword evidence="3" id="KW-1185">Reference proteome</keyword>
<evidence type="ECO:0000259" key="1">
    <source>
        <dbReference type="PROSITE" id="PS51184"/>
    </source>
</evidence>
<protein>
    <recommendedName>
        <fullName evidence="1">JmjC domain-containing protein</fullName>
    </recommendedName>
</protein>
<reference evidence="2 3" key="1">
    <citation type="submission" date="2018-03" db="EMBL/GenBank/DDBJ databases">
        <title>Bioinformatic expansion and discovery of thiopeptide antibiotics.</title>
        <authorList>
            <person name="Schwalen C.J."/>
            <person name="Hudson G.A."/>
            <person name="Mitchell D.A."/>
        </authorList>
    </citation>
    <scope>NUCLEOTIDE SEQUENCE [LARGE SCALE GENOMIC DNA]</scope>
    <source>
        <strain evidence="2 3">ATCC 21389</strain>
    </source>
</reference>
<gene>
    <name evidence="2" type="ORF">C7C46_04850</name>
</gene>
<dbReference type="Proteomes" id="UP000248039">
    <property type="component" value="Unassembled WGS sequence"/>
</dbReference>
<dbReference type="AlphaFoldDB" id="A0A2V4P9K4"/>
<feature type="domain" description="JmjC" evidence="1">
    <location>
        <begin position="108"/>
        <end position="258"/>
    </location>
</feature>
<evidence type="ECO:0000313" key="3">
    <source>
        <dbReference type="Proteomes" id="UP000248039"/>
    </source>
</evidence>
<evidence type="ECO:0000313" key="2">
    <source>
        <dbReference type="EMBL" id="PYC87411.1"/>
    </source>
</evidence>